<dbReference type="Proteomes" id="UP001164746">
    <property type="component" value="Chromosome 9"/>
</dbReference>
<keyword evidence="5" id="KW-0297">G-protein coupled receptor</keyword>
<keyword evidence="6 9" id="KW-0472">Membrane</keyword>
<protein>
    <submittedName>
        <fullName evidence="11">NPSR1-like protein</fullName>
    </submittedName>
</protein>
<evidence type="ECO:0000256" key="2">
    <source>
        <dbReference type="ARBA" id="ARBA00022475"/>
    </source>
</evidence>
<name>A0ABY7F093_MYAAR</name>
<keyword evidence="2" id="KW-1003">Cell membrane</keyword>
<evidence type="ECO:0000256" key="8">
    <source>
        <dbReference type="ARBA" id="ARBA00023224"/>
    </source>
</evidence>
<evidence type="ECO:0000256" key="1">
    <source>
        <dbReference type="ARBA" id="ARBA00004651"/>
    </source>
</evidence>
<dbReference type="Pfam" id="PF00001">
    <property type="entry name" value="7tm_1"/>
    <property type="match status" value="1"/>
</dbReference>
<feature type="domain" description="G-protein coupled receptors family 1 profile" evidence="10">
    <location>
        <begin position="52"/>
        <end position="146"/>
    </location>
</feature>
<evidence type="ECO:0000256" key="9">
    <source>
        <dbReference type="SAM" id="Phobius"/>
    </source>
</evidence>
<dbReference type="InterPro" id="IPR050569">
    <property type="entry name" value="TAAR"/>
</dbReference>
<evidence type="ECO:0000313" key="12">
    <source>
        <dbReference type="Proteomes" id="UP001164746"/>
    </source>
</evidence>
<dbReference type="InterPro" id="IPR000276">
    <property type="entry name" value="GPCR_Rhodpsn"/>
</dbReference>
<keyword evidence="8" id="KW-0807">Transducer</keyword>
<evidence type="ECO:0000256" key="4">
    <source>
        <dbReference type="ARBA" id="ARBA00022989"/>
    </source>
</evidence>
<reference evidence="11" key="1">
    <citation type="submission" date="2022-11" db="EMBL/GenBank/DDBJ databases">
        <title>Centuries of genome instability and evolution in soft-shell clam transmissible cancer (bioRxiv).</title>
        <authorList>
            <person name="Hart S.F.M."/>
            <person name="Yonemitsu M.A."/>
            <person name="Giersch R.M."/>
            <person name="Beal B.F."/>
            <person name="Arriagada G."/>
            <person name="Davis B.W."/>
            <person name="Ostrander E.A."/>
            <person name="Goff S.P."/>
            <person name="Metzger M.J."/>
        </authorList>
    </citation>
    <scope>NUCLEOTIDE SEQUENCE</scope>
    <source>
        <strain evidence="11">MELC-2E11</strain>
        <tissue evidence="11">Siphon/mantle</tissue>
    </source>
</reference>
<dbReference type="InterPro" id="IPR017452">
    <property type="entry name" value="GPCR_Rhodpsn_7TM"/>
</dbReference>
<feature type="transmembrane region" description="Helical" evidence="9">
    <location>
        <begin position="34"/>
        <end position="61"/>
    </location>
</feature>
<keyword evidence="4 9" id="KW-1133">Transmembrane helix</keyword>
<feature type="transmembrane region" description="Helical" evidence="9">
    <location>
        <begin position="195"/>
        <end position="216"/>
    </location>
</feature>
<evidence type="ECO:0000313" key="11">
    <source>
        <dbReference type="EMBL" id="WAR15598.1"/>
    </source>
</evidence>
<dbReference type="Gene3D" id="1.20.1070.10">
    <property type="entry name" value="Rhodopsin 7-helix transmembrane proteins"/>
    <property type="match status" value="2"/>
</dbReference>
<sequence length="289" mass="32288">MNVSNISESNNNYSKVFPTHIGLNYKEKTGARDWFHASLVLAWLFAILTITLNIAVIMCICRQKKMSRLYFLLLNMAVADLLTGMFDTTFNATERSLGYKNMTWAWFAGIYGCKIQRTAANVFSITSNFILAATSFDRAIAIAKPMINFKQGDDELLVCVPIPAPPLRNSDPKANGVLRVFNAGLPRSKKRSLKLMCGIVAGFVAAWTPFFTLVYIDSEHPSVQVGGLLYYLNGIINPVVFFIFHRTKPVSSPPSFYCNGQAMSLNRITKEPFQTLIAKTDVKQNDNSL</sequence>
<feature type="transmembrane region" description="Helical" evidence="9">
    <location>
        <begin position="228"/>
        <end position="245"/>
    </location>
</feature>
<organism evidence="11 12">
    <name type="scientific">Mya arenaria</name>
    <name type="common">Soft-shell clam</name>
    <dbReference type="NCBI Taxonomy" id="6604"/>
    <lineage>
        <taxon>Eukaryota</taxon>
        <taxon>Metazoa</taxon>
        <taxon>Spiralia</taxon>
        <taxon>Lophotrochozoa</taxon>
        <taxon>Mollusca</taxon>
        <taxon>Bivalvia</taxon>
        <taxon>Autobranchia</taxon>
        <taxon>Heteroconchia</taxon>
        <taxon>Euheterodonta</taxon>
        <taxon>Imparidentia</taxon>
        <taxon>Neoheterodontei</taxon>
        <taxon>Myida</taxon>
        <taxon>Myoidea</taxon>
        <taxon>Myidae</taxon>
        <taxon>Mya</taxon>
    </lineage>
</organism>
<dbReference type="SUPFAM" id="SSF81321">
    <property type="entry name" value="Family A G protein-coupled receptor-like"/>
    <property type="match status" value="1"/>
</dbReference>
<proteinExistence type="predicted"/>
<dbReference type="CDD" id="cd00637">
    <property type="entry name" value="7tm_classA_rhodopsin-like"/>
    <property type="match status" value="1"/>
</dbReference>
<comment type="subcellular location">
    <subcellularLocation>
        <location evidence="1">Cell membrane</location>
        <topology evidence="1">Multi-pass membrane protein</topology>
    </subcellularLocation>
</comment>
<evidence type="ECO:0000256" key="6">
    <source>
        <dbReference type="ARBA" id="ARBA00023136"/>
    </source>
</evidence>
<keyword evidence="7" id="KW-0675">Receptor</keyword>
<dbReference type="PROSITE" id="PS50262">
    <property type="entry name" value="G_PROTEIN_RECEP_F1_2"/>
    <property type="match status" value="1"/>
</dbReference>
<dbReference type="EMBL" id="CP111020">
    <property type="protein sequence ID" value="WAR15598.1"/>
    <property type="molecule type" value="Genomic_DNA"/>
</dbReference>
<dbReference type="PANTHER" id="PTHR24249">
    <property type="entry name" value="HISTAMINE RECEPTOR-RELATED G-PROTEIN COUPLED RECEPTOR"/>
    <property type="match status" value="1"/>
</dbReference>
<accession>A0ABY7F093</accession>
<evidence type="ECO:0000256" key="7">
    <source>
        <dbReference type="ARBA" id="ARBA00023170"/>
    </source>
</evidence>
<evidence type="ECO:0000256" key="3">
    <source>
        <dbReference type="ARBA" id="ARBA00022692"/>
    </source>
</evidence>
<dbReference type="PRINTS" id="PR00237">
    <property type="entry name" value="GPCRRHODOPSN"/>
</dbReference>
<evidence type="ECO:0000259" key="10">
    <source>
        <dbReference type="PROSITE" id="PS50262"/>
    </source>
</evidence>
<evidence type="ECO:0000256" key="5">
    <source>
        <dbReference type="ARBA" id="ARBA00023040"/>
    </source>
</evidence>
<gene>
    <name evidence="11" type="ORF">MAR_005703</name>
</gene>
<keyword evidence="12" id="KW-1185">Reference proteome</keyword>
<keyword evidence="3 9" id="KW-0812">Transmembrane</keyword>